<feature type="domain" description="Aminoglycoside phosphotransferase" evidence="2">
    <location>
        <begin position="42"/>
        <end position="255"/>
    </location>
</feature>
<dbReference type="Gene3D" id="3.90.1200.10">
    <property type="match status" value="1"/>
</dbReference>
<evidence type="ECO:0000313" key="3">
    <source>
        <dbReference type="EMBL" id="NYD71814.1"/>
    </source>
</evidence>
<gene>
    <name evidence="3" type="ORF">BJ984_002972</name>
</gene>
<dbReference type="Proteomes" id="UP000549913">
    <property type="component" value="Unassembled WGS sequence"/>
</dbReference>
<dbReference type="GO" id="GO:0016301">
    <property type="term" value="F:kinase activity"/>
    <property type="evidence" value="ECO:0007669"/>
    <property type="project" value="UniProtKB-KW"/>
</dbReference>
<protein>
    <submittedName>
        <fullName evidence="3">Aminoglycoside phosphotransferase (APT) family kinase protein</fullName>
    </submittedName>
</protein>
<dbReference type="AlphaFoldDB" id="A0A852SSZ4"/>
<proteinExistence type="predicted"/>
<feature type="chain" id="PRO_5032385827" evidence="1">
    <location>
        <begin position="20"/>
        <end position="360"/>
    </location>
</feature>
<keyword evidence="3" id="KW-0808">Transferase</keyword>
<accession>A0A852SSZ4</accession>
<dbReference type="EMBL" id="JACCBM010000001">
    <property type="protein sequence ID" value="NYD71814.1"/>
    <property type="molecule type" value="Genomic_DNA"/>
</dbReference>
<evidence type="ECO:0000256" key="1">
    <source>
        <dbReference type="SAM" id="SignalP"/>
    </source>
</evidence>
<comment type="caution">
    <text evidence="3">The sequence shown here is derived from an EMBL/GenBank/DDBJ whole genome shotgun (WGS) entry which is preliminary data.</text>
</comment>
<dbReference type="Pfam" id="PF01636">
    <property type="entry name" value="APH"/>
    <property type="match status" value="1"/>
</dbReference>
<dbReference type="SUPFAM" id="SSF56112">
    <property type="entry name" value="Protein kinase-like (PK-like)"/>
    <property type="match status" value="1"/>
</dbReference>
<keyword evidence="1" id="KW-0732">Signal</keyword>
<sequence length="360" mass="37891">MARSHFTLAALATSAVAGADIVATRPLSTNTVGRFDSAVVTLRSGDELVVRVPRDDDAGSEQSRDLVALNALTPGVRSRLLFHVPAFLGQTPVGDTRAVVYDYIPGRPGSLGDVGGEESGSDSIGRAIAGIHSLPTSVVSDAGLPSNSAGQIAATSRKLTDRAAASGRVPKELLTRWSLALEDSALWQFQPTVVHGALAPESFLIAADQVTGILNWHNLRVGDPALDLFWLNSATHIESADRVYAAYARAVTKPADHQLRKRARLYAELEIARWLLHGVDSRDEAIIADAENMLAGLHATVQNDLLNPLSTDTGQIMGLEDVEALLDRTPVSGGVAAGAARAGSGLGPLSTDHANRIAED</sequence>
<dbReference type="InterPro" id="IPR011009">
    <property type="entry name" value="Kinase-like_dom_sf"/>
</dbReference>
<reference evidence="3 4" key="1">
    <citation type="submission" date="2020-07" db="EMBL/GenBank/DDBJ databases">
        <title>Sequencing the genomes of 1000 actinobacteria strains.</title>
        <authorList>
            <person name="Klenk H.-P."/>
        </authorList>
    </citation>
    <scope>NUCLEOTIDE SEQUENCE [LARGE SCALE GENOMIC DNA]</scope>
    <source>
        <strain evidence="3 4">DSM 26474</strain>
    </source>
</reference>
<keyword evidence="3" id="KW-0418">Kinase</keyword>
<evidence type="ECO:0000259" key="2">
    <source>
        <dbReference type="Pfam" id="PF01636"/>
    </source>
</evidence>
<name>A0A852SSZ4_9MICO</name>
<dbReference type="InterPro" id="IPR002575">
    <property type="entry name" value="Aminoglycoside_PTrfase"/>
</dbReference>
<feature type="signal peptide" evidence="1">
    <location>
        <begin position="1"/>
        <end position="19"/>
    </location>
</feature>
<organism evidence="3 4">
    <name type="scientific">Herbiconiux flava</name>
    <dbReference type="NCBI Taxonomy" id="881268"/>
    <lineage>
        <taxon>Bacteria</taxon>
        <taxon>Bacillati</taxon>
        <taxon>Actinomycetota</taxon>
        <taxon>Actinomycetes</taxon>
        <taxon>Micrococcales</taxon>
        <taxon>Microbacteriaceae</taxon>
        <taxon>Herbiconiux</taxon>
    </lineage>
</organism>
<evidence type="ECO:0000313" key="4">
    <source>
        <dbReference type="Proteomes" id="UP000549913"/>
    </source>
</evidence>
<dbReference type="RefSeq" id="WP_179548683.1">
    <property type="nucleotide sequence ID" value="NZ_BSEW01000002.1"/>
</dbReference>
<keyword evidence="4" id="KW-1185">Reference proteome</keyword>